<sequence>MKTLVLAMVAAGVGLAGPVSAQAVDPRLSRELGRAVGEAAVQAERAADEMRAAAREAARGARQGYEDARGAEARGAGGPPPVMTEDDAAEACALAAEDEGYAIARLASVRQINRVWPVAGADGARPGGSGAGGSGWGVEGVIELRDSWRAPRGREMSFRCTIAGGEVVDVTLRDFVARR</sequence>
<evidence type="ECO:0000256" key="2">
    <source>
        <dbReference type="SAM" id="SignalP"/>
    </source>
</evidence>
<dbReference type="AlphaFoldDB" id="A0A7Z2NX77"/>
<name>A0A7Z2NX77_9SPHN</name>
<proteinExistence type="predicted"/>
<feature type="compositionally biased region" description="Basic and acidic residues" evidence="1">
    <location>
        <begin position="52"/>
        <end position="72"/>
    </location>
</feature>
<organism evidence="3 4">
    <name type="scientific">Sphingomonas changnyeongensis</name>
    <dbReference type="NCBI Taxonomy" id="2698679"/>
    <lineage>
        <taxon>Bacteria</taxon>
        <taxon>Pseudomonadati</taxon>
        <taxon>Pseudomonadota</taxon>
        <taxon>Alphaproteobacteria</taxon>
        <taxon>Sphingomonadales</taxon>
        <taxon>Sphingomonadaceae</taxon>
        <taxon>Sphingomonas</taxon>
    </lineage>
</organism>
<dbReference type="Proteomes" id="UP000464468">
    <property type="component" value="Chromosome"/>
</dbReference>
<gene>
    <name evidence="3" type="ORF">GVO57_09905</name>
</gene>
<dbReference type="KEGG" id="schy:GVO57_09905"/>
<dbReference type="EMBL" id="CP047895">
    <property type="protein sequence ID" value="QHL91074.1"/>
    <property type="molecule type" value="Genomic_DNA"/>
</dbReference>
<accession>A0A7Z2NX77</accession>
<protein>
    <submittedName>
        <fullName evidence="3">Uncharacterized protein</fullName>
    </submittedName>
</protein>
<dbReference type="RefSeq" id="WP_160593004.1">
    <property type="nucleotide sequence ID" value="NZ_CP047895.1"/>
</dbReference>
<evidence type="ECO:0000313" key="4">
    <source>
        <dbReference type="Proteomes" id="UP000464468"/>
    </source>
</evidence>
<evidence type="ECO:0000256" key="1">
    <source>
        <dbReference type="SAM" id="MobiDB-lite"/>
    </source>
</evidence>
<keyword evidence="2" id="KW-0732">Signal</keyword>
<feature type="chain" id="PRO_5030665707" evidence="2">
    <location>
        <begin position="22"/>
        <end position="179"/>
    </location>
</feature>
<evidence type="ECO:0000313" key="3">
    <source>
        <dbReference type="EMBL" id="QHL91074.1"/>
    </source>
</evidence>
<feature type="signal peptide" evidence="2">
    <location>
        <begin position="1"/>
        <end position="21"/>
    </location>
</feature>
<reference evidence="3 4" key="1">
    <citation type="submission" date="2020-01" db="EMBL/GenBank/DDBJ databases">
        <title>Sphingomonas sp. C33 whole genome sequece.</title>
        <authorList>
            <person name="Park C."/>
        </authorList>
    </citation>
    <scope>NUCLEOTIDE SEQUENCE [LARGE SCALE GENOMIC DNA]</scope>
    <source>
        <strain evidence="3 4">C33</strain>
    </source>
</reference>
<keyword evidence="4" id="KW-1185">Reference proteome</keyword>
<feature type="region of interest" description="Disordered" evidence="1">
    <location>
        <begin position="52"/>
        <end position="81"/>
    </location>
</feature>